<feature type="transmembrane region" description="Helical" evidence="1">
    <location>
        <begin position="6"/>
        <end position="28"/>
    </location>
</feature>
<keyword evidence="1" id="KW-0472">Membrane</keyword>
<feature type="transmembrane region" description="Helical" evidence="1">
    <location>
        <begin position="74"/>
        <end position="95"/>
    </location>
</feature>
<proteinExistence type="predicted"/>
<evidence type="ECO:0000256" key="1">
    <source>
        <dbReference type="SAM" id="Phobius"/>
    </source>
</evidence>
<dbReference type="Proteomes" id="UP000714420">
    <property type="component" value="Unassembled WGS sequence"/>
</dbReference>
<keyword evidence="1" id="KW-1133">Transmembrane helix</keyword>
<sequence>MDTSRIFLIIALVSTGVFLLQFVISIFFGDVDVDVDSDASADTDVSSVFSFKGLIHFLIGFGWTRFLIQGASWVSYIGAFLVGIVFVFILWYLYILAFRLQKIRKPENANQLVGRSGYIYANRGNGNYIIHTERDGAIRELDVVSGSGKKDYATNEKVTIEGYKNNTYYIG</sequence>
<protein>
    <recommendedName>
        <fullName evidence="4">NfeD-like C-terminal domain-containing protein</fullName>
    </recommendedName>
</protein>
<dbReference type="EMBL" id="JABKKF010000001">
    <property type="protein sequence ID" value="NPD90916.1"/>
    <property type="molecule type" value="Genomic_DNA"/>
</dbReference>
<dbReference type="RefSeq" id="WP_172272409.1">
    <property type="nucleotide sequence ID" value="NZ_CASGMU010000001.1"/>
</dbReference>
<reference evidence="2 3" key="1">
    <citation type="submission" date="2020-05" db="EMBL/GenBank/DDBJ databases">
        <title>Distinct polysaccharide utilization as determinants for interspecies competition between intestinal Prevotella spp.</title>
        <authorList>
            <person name="Galvez E.J.C."/>
            <person name="Iljazovic A."/>
            <person name="Strowig T."/>
        </authorList>
    </citation>
    <scope>NUCLEOTIDE SEQUENCE [LARGE SCALE GENOMIC DNA]</scope>
    <source>
        <strain evidence="2 3">PMUR</strain>
    </source>
</reference>
<evidence type="ECO:0000313" key="3">
    <source>
        <dbReference type="Proteomes" id="UP000714420"/>
    </source>
</evidence>
<evidence type="ECO:0000313" key="2">
    <source>
        <dbReference type="EMBL" id="NPD90916.1"/>
    </source>
</evidence>
<accession>A0ABX2AIP0</accession>
<comment type="caution">
    <text evidence="2">The sequence shown here is derived from an EMBL/GenBank/DDBJ whole genome shotgun (WGS) entry which is preliminary data.</text>
</comment>
<evidence type="ECO:0008006" key="4">
    <source>
        <dbReference type="Google" id="ProtNLM"/>
    </source>
</evidence>
<gene>
    <name evidence="2" type="ORF">HPS56_00825</name>
</gene>
<organism evidence="2 3">
    <name type="scientific">Xylanibacter muris</name>
    <dbReference type="NCBI Taxonomy" id="2736290"/>
    <lineage>
        <taxon>Bacteria</taxon>
        <taxon>Pseudomonadati</taxon>
        <taxon>Bacteroidota</taxon>
        <taxon>Bacteroidia</taxon>
        <taxon>Bacteroidales</taxon>
        <taxon>Prevotellaceae</taxon>
        <taxon>Xylanibacter</taxon>
    </lineage>
</organism>
<keyword evidence="3" id="KW-1185">Reference proteome</keyword>
<keyword evidence="1" id="KW-0812">Transmembrane</keyword>
<name>A0ABX2AIP0_9BACT</name>